<feature type="compositionally biased region" description="Polar residues" evidence="1">
    <location>
        <begin position="40"/>
        <end position="50"/>
    </location>
</feature>
<feature type="compositionally biased region" description="Acidic residues" evidence="1">
    <location>
        <begin position="51"/>
        <end position="69"/>
    </location>
</feature>
<sequence length="211" mass="23995">MENSEDKFISMSAVRNTAEAEGILDNESLKNFHKNAQYNTMETVKGNENTEGAENESVITEEQEEEENENDRQREEDNKGRTYKALQEDLTRYLNNIASDIEGLSVPEEDSAYTSATSLCIHDANSLADDHENIVHSTNFMTEYSQGMDKFKSQVTELKLLCSPELDTNEIEFSQREVNPLVSSSLEETNNQDTEIMIDDEQPRTKTSCTR</sequence>
<reference evidence="2 3" key="1">
    <citation type="submission" date="2023-11" db="EMBL/GenBank/DDBJ databases">
        <title>Halocaridina rubra genome assembly.</title>
        <authorList>
            <person name="Smith C."/>
        </authorList>
    </citation>
    <scope>NUCLEOTIDE SEQUENCE [LARGE SCALE GENOMIC DNA]</scope>
    <source>
        <strain evidence="2">EP-1</strain>
        <tissue evidence="2">Whole</tissue>
    </source>
</reference>
<dbReference type="AlphaFoldDB" id="A0AAN8WR33"/>
<keyword evidence="3" id="KW-1185">Reference proteome</keyword>
<protein>
    <submittedName>
        <fullName evidence="2">Uncharacterized protein</fullName>
    </submittedName>
</protein>
<evidence type="ECO:0000313" key="2">
    <source>
        <dbReference type="EMBL" id="KAK7069542.1"/>
    </source>
</evidence>
<evidence type="ECO:0000313" key="3">
    <source>
        <dbReference type="Proteomes" id="UP001381693"/>
    </source>
</evidence>
<comment type="caution">
    <text evidence="2">The sequence shown here is derived from an EMBL/GenBank/DDBJ whole genome shotgun (WGS) entry which is preliminary data.</text>
</comment>
<dbReference type="EMBL" id="JAXCGZ010016162">
    <property type="protein sequence ID" value="KAK7069542.1"/>
    <property type="molecule type" value="Genomic_DNA"/>
</dbReference>
<accession>A0AAN8WR33</accession>
<evidence type="ECO:0000256" key="1">
    <source>
        <dbReference type="SAM" id="MobiDB-lite"/>
    </source>
</evidence>
<proteinExistence type="predicted"/>
<dbReference type="Proteomes" id="UP001381693">
    <property type="component" value="Unassembled WGS sequence"/>
</dbReference>
<feature type="compositionally biased region" description="Basic and acidic residues" evidence="1">
    <location>
        <begin position="70"/>
        <end position="81"/>
    </location>
</feature>
<feature type="region of interest" description="Disordered" evidence="1">
    <location>
        <begin position="40"/>
        <end position="81"/>
    </location>
</feature>
<gene>
    <name evidence="2" type="ORF">SK128_020683</name>
</gene>
<organism evidence="2 3">
    <name type="scientific">Halocaridina rubra</name>
    <name type="common">Hawaiian red shrimp</name>
    <dbReference type="NCBI Taxonomy" id="373956"/>
    <lineage>
        <taxon>Eukaryota</taxon>
        <taxon>Metazoa</taxon>
        <taxon>Ecdysozoa</taxon>
        <taxon>Arthropoda</taxon>
        <taxon>Crustacea</taxon>
        <taxon>Multicrustacea</taxon>
        <taxon>Malacostraca</taxon>
        <taxon>Eumalacostraca</taxon>
        <taxon>Eucarida</taxon>
        <taxon>Decapoda</taxon>
        <taxon>Pleocyemata</taxon>
        <taxon>Caridea</taxon>
        <taxon>Atyoidea</taxon>
        <taxon>Atyidae</taxon>
        <taxon>Halocaridina</taxon>
    </lineage>
</organism>
<name>A0AAN8WR33_HALRR</name>
<feature type="non-terminal residue" evidence="2">
    <location>
        <position position="211"/>
    </location>
</feature>